<feature type="domain" description="N-acetyltransferase" evidence="1">
    <location>
        <begin position="15"/>
        <end position="124"/>
    </location>
</feature>
<sequence>MATMSASDTGISFARLTAVDPAAIIAHMSDPRVTAHMPLATGAWDRERCAEFVATKEASWARDGLGHWAILCDGDYVGWGGFQKEGAEWDYGLVLLPERFGLGARITRKALAFARADPRIPYVTFLLPPSRRHLRGLDRLGARLIDRIDYEGSEFLKYRLDTA</sequence>
<dbReference type="RefSeq" id="WP_306885854.1">
    <property type="nucleotide sequence ID" value="NZ_JAUSUL010000002.1"/>
</dbReference>
<dbReference type="InterPro" id="IPR016181">
    <property type="entry name" value="Acyl_CoA_acyltransferase"/>
</dbReference>
<dbReference type="Pfam" id="PF13302">
    <property type="entry name" value="Acetyltransf_3"/>
    <property type="match status" value="1"/>
</dbReference>
<dbReference type="Proteomes" id="UP001229244">
    <property type="component" value="Unassembled WGS sequence"/>
</dbReference>
<dbReference type="Gene3D" id="3.40.630.30">
    <property type="match status" value="1"/>
</dbReference>
<dbReference type="AlphaFoldDB" id="A0AAE3VPV1"/>
<evidence type="ECO:0000313" key="3">
    <source>
        <dbReference type="Proteomes" id="UP001229244"/>
    </source>
</evidence>
<dbReference type="InterPro" id="IPR000182">
    <property type="entry name" value="GNAT_dom"/>
</dbReference>
<dbReference type="SUPFAM" id="SSF55729">
    <property type="entry name" value="Acyl-CoA N-acyltransferases (Nat)"/>
    <property type="match status" value="1"/>
</dbReference>
<proteinExistence type="predicted"/>
<keyword evidence="3" id="KW-1185">Reference proteome</keyword>
<dbReference type="EMBL" id="JAUSUL010000002">
    <property type="protein sequence ID" value="MDQ0316028.1"/>
    <property type="molecule type" value="Genomic_DNA"/>
</dbReference>
<reference evidence="2" key="1">
    <citation type="submission" date="2023-07" db="EMBL/GenBank/DDBJ databases">
        <title>Genomic Encyclopedia of Type Strains, Phase IV (KMG-IV): sequencing the most valuable type-strain genomes for metagenomic binning, comparative biology and taxonomic classification.</title>
        <authorList>
            <person name="Goeker M."/>
        </authorList>
    </citation>
    <scope>NUCLEOTIDE SEQUENCE</scope>
    <source>
        <strain evidence="2">DSM 21202</strain>
    </source>
</reference>
<name>A0AAE3VPV1_9HYPH</name>
<comment type="caution">
    <text evidence="2">The sequence shown here is derived from an EMBL/GenBank/DDBJ whole genome shotgun (WGS) entry which is preliminary data.</text>
</comment>
<dbReference type="GO" id="GO:0016747">
    <property type="term" value="F:acyltransferase activity, transferring groups other than amino-acyl groups"/>
    <property type="evidence" value="ECO:0007669"/>
    <property type="project" value="InterPro"/>
</dbReference>
<organism evidence="2 3">
    <name type="scientific">Amorphus orientalis</name>
    <dbReference type="NCBI Taxonomy" id="649198"/>
    <lineage>
        <taxon>Bacteria</taxon>
        <taxon>Pseudomonadati</taxon>
        <taxon>Pseudomonadota</taxon>
        <taxon>Alphaproteobacteria</taxon>
        <taxon>Hyphomicrobiales</taxon>
        <taxon>Amorphaceae</taxon>
        <taxon>Amorphus</taxon>
    </lineage>
</organism>
<evidence type="ECO:0000313" key="2">
    <source>
        <dbReference type="EMBL" id="MDQ0316028.1"/>
    </source>
</evidence>
<evidence type="ECO:0000259" key="1">
    <source>
        <dbReference type="Pfam" id="PF13302"/>
    </source>
</evidence>
<gene>
    <name evidence="2" type="ORF">J2S73_002485</name>
</gene>
<accession>A0AAE3VPV1</accession>
<protein>
    <recommendedName>
        <fullName evidence="1">N-acetyltransferase domain-containing protein</fullName>
    </recommendedName>
</protein>